<name>A0A1M7YVJ6_9VIBR</name>
<dbReference type="CDD" id="cd16841">
    <property type="entry name" value="RraA_family"/>
    <property type="match status" value="1"/>
</dbReference>
<dbReference type="PANTHER" id="PTHR33254">
    <property type="entry name" value="4-HYDROXY-4-METHYL-2-OXOGLUTARATE ALDOLASE 3-RELATED"/>
    <property type="match status" value="1"/>
</dbReference>
<evidence type="ECO:0000256" key="8">
    <source>
        <dbReference type="ARBA" id="ARBA00047973"/>
    </source>
</evidence>
<dbReference type="GO" id="GO:0046872">
    <property type="term" value="F:metal ion binding"/>
    <property type="evidence" value="ECO:0007669"/>
    <property type="project" value="UniProtKB-KW"/>
</dbReference>
<comment type="catalytic activity">
    <reaction evidence="8 10">
        <text>oxaloacetate + H(+) = pyruvate + CO2</text>
        <dbReference type="Rhea" id="RHEA:15641"/>
        <dbReference type="ChEBI" id="CHEBI:15361"/>
        <dbReference type="ChEBI" id="CHEBI:15378"/>
        <dbReference type="ChEBI" id="CHEBI:16452"/>
        <dbReference type="ChEBI" id="CHEBI:16526"/>
        <dbReference type="EC" id="4.1.1.112"/>
    </reaction>
</comment>
<dbReference type="Pfam" id="PF03737">
    <property type="entry name" value="RraA-like"/>
    <property type="match status" value="1"/>
</dbReference>
<gene>
    <name evidence="11" type="ORF">VQ7734_02458</name>
</gene>
<proteinExistence type="inferred from homology"/>
<feature type="binding site" evidence="9">
    <location>
        <position position="98"/>
    </location>
    <ligand>
        <name>Mg(2+)</name>
        <dbReference type="ChEBI" id="CHEBI:18420"/>
    </ligand>
</feature>
<dbReference type="GO" id="GO:0008948">
    <property type="term" value="F:oxaloacetate decarboxylase activity"/>
    <property type="evidence" value="ECO:0007669"/>
    <property type="project" value="UniProtKB-EC"/>
</dbReference>
<evidence type="ECO:0000256" key="6">
    <source>
        <dbReference type="ARBA" id="ARBA00023239"/>
    </source>
</evidence>
<evidence type="ECO:0000256" key="3">
    <source>
        <dbReference type="ARBA" id="ARBA00008621"/>
    </source>
</evidence>
<dbReference type="Gene3D" id="3.50.30.40">
    <property type="entry name" value="Ribonuclease E inhibitor RraA/RraA-like"/>
    <property type="match status" value="1"/>
</dbReference>
<dbReference type="NCBIfam" id="NF006875">
    <property type="entry name" value="PRK09372.1"/>
    <property type="match status" value="1"/>
</dbReference>
<evidence type="ECO:0000256" key="2">
    <source>
        <dbReference type="ARBA" id="ARBA00001968"/>
    </source>
</evidence>
<dbReference type="STRING" id="1117707.VQ7734_02458"/>
<evidence type="ECO:0000256" key="1">
    <source>
        <dbReference type="ARBA" id="ARBA00001342"/>
    </source>
</evidence>
<dbReference type="RefSeq" id="WP_073582923.1">
    <property type="nucleotide sequence ID" value="NZ_AP024897.1"/>
</dbReference>
<evidence type="ECO:0000256" key="7">
    <source>
        <dbReference type="ARBA" id="ARBA00025046"/>
    </source>
</evidence>
<evidence type="ECO:0000313" key="12">
    <source>
        <dbReference type="Proteomes" id="UP000184600"/>
    </source>
</evidence>
<dbReference type="PANTHER" id="PTHR33254:SF4">
    <property type="entry name" value="4-HYDROXY-4-METHYL-2-OXOGLUTARATE ALDOLASE 3-RELATED"/>
    <property type="match status" value="1"/>
</dbReference>
<keyword evidence="9" id="KW-0460">Magnesium</keyword>
<reference evidence="12" key="1">
    <citation type="submission" date="2016-12" db="EMBL/GenBank/DDBJ databases">
        <authorList>
            <person name="Rodrigo-Torres L."/>
            <person name="Arahal R.D."/>
            <person name="Lucena T."/>
        </authorList>
    </citation>
    <scope>NUCLEOTIDE SEQUENCE [LARGE SCALE GENOMIC DNA]</scope>
</reference>
<dbReference type="InterPro" id="IPR010203">
    <property type="entry name" value="RraA"/>
</dbReference>
<dbReference type="SUPFAM" id="SSF89562">
    <property type="entry name" value="RraA-like"/>
    <property type="match status" value="1"/>
</dbReference>
<dbReference type="EMBL" id="FRFG01000028">
    <property type="protein sequence ID" value="SHO56689.1"/>
    <property type="molecule type" value="Genomic_DNA"/>
</dbReference>
<evidence type="ECO:0000256" key="5">
    <source>
        <dbReference type="ARBA" id="ARBA00022723"/>
    </source>
</evidence>
<comment type="similarity">
    <text evidence="3 10">Belongs to the class II aldolase/RraA-like family.</text>
</comment>
<sequence length="161" mass="17704">MQDITPDICDKYESQVTLLDLPLQNFGQKCAFWGEVVTVRCYHDNSKVAEMLNQNGQGKILVVDGHGSCQRALLGDQLALKAQQNNWEGIIIYGAVRDVVTLSGIDIGIKALGVCPFKTEKRGVGQVNISLTLINQIIQPGDYIYADWNGILLSEQALVLN</sequence>
<comment type="cofactor">
    <cofactor evidence="2 10">
        <name>a divalent metal cation</name>
        <dbReference type="ChEBI" id="CHEBI:60240"/>
    </cofactor>
</comment>
<keyword evidence="6 10" id="KW-0456">Lyase</keyword>
<dbReference type="Proteomes" id="UP000184600">
    <property type="component" value="Unassembled WGS sequence"/>
</dbReference>
<organism evidence="11 12">
    <name type="scientific">Vibrio quintilis</name>
    <dbReference type="NCBI Taxonomy" id="1117707"/>
    <lineage>
        <taxon>Bacteria</taxon>
        <taxon>Pseudomonadati</taxon>
        <taxon>Pseudomonadota</taxon>
        <taxon>Gammaproteobacteria</taxon>
        <taxon>Vibrionales</taxon>
        <taxon>Vibrionaceae</taxon>
        <taxon>Vibrio</taxon>
    </lineage>
</organism>
<evidence type="ECO:0000256" key="9">
    <source>
        <dbReference type="PIRSR" id="PIRSR605493-1"/>
    </source>
</evidence>
<keyword evidence="5 9" id="KW-0479">Metal-binding</keyword>
<dbReference type="InterPro" id="IPR036704">
    <property type="entry name" value="RraA/RraA-like_sf"/>
</dbReference>
<comment type="cofactor">
    <cofactor evidence="9">
        <name>Mg(2+)</name>
        <dbReference type="ChEBI" id="CHEBI:18420"/>
    </cofactor>
</comment>
<comment type="function">
    <text evidence="7 10">Catalyzes the aldol cleavage of 4-hydroxy-4-methyl-2-oxoglutarate (HMG) into 2 molecules of pyruvate. Also contains a secondary oxaloacetate (OAA) decarboxylase activity due to the common pyruvate enolate transition state formed following C-C bond cleavage in the retro-aldol and decarboxylation reactions.</text>
</comment>
<evidence type="ECO:0000313" key="11">
    <source>
        <dbReference type="EMBL" id="SHO56689.1"/>
    </source>
</evidence>
<dbReference type="NCBIfam" id="NF009134">
    <property type="entry name" value="PRK12487.1"/>
    <property type="match status" value="1"/>
</dbReference>
<evidence type="ECO:0000256" key="4">
    <source>
        <dbReference type="ARBA" id="ARBA00011233"/>
    </source>
</evidence>
<keyword evidence="12" id="KW-1185">Reference proteome</keyword>
<accession>A0A1M7YVJ6</accession>
<protein>
    <recommendedName>
        <fullName evidence="10">4-hydroxy-4-methyl-2-oxoglutarate aldolase</fullName>
        <shortName evidence="10">HMG aldolase</shortName>
        <ecNumber evidence="10">4.1.1.112</ecNumber>
        <ecNumber evidence="10">4.1.3.17</ecNumber>
    </recommendedName>
    <alternativeName>
        <fullName evidence="10">Oxaloacetate decarboxylase</fullName>
    </alternativeName>
</protein>
<dbReference type="NCBIfam" id="TIGR01935">
    <property type="entry name" value="NOT-MenG"/>
    <property type="match status" value="1"/>
</dbReference>
<comment type="subunit">
    <text evidence="4 10">Homotrimer.</text>
</comment>
<dbReference type="AlphaFoldDB" id="A0A1M7YVJ6"/>
<dbReference type="EC" id="4.1.1.112" evidence="10"/>
<feature type="binding site" evidence="9">
    <location>
        <position position="97"/>
    </location>
    <ligand>
        <name>substrate</name>
    </ligand>
</feature>
<feature type="binding site" evidence="9">
    <location>
        <begin position="75"/>
        <end position="78"/>
    </location>
    <ligand>
        <name>substrate</name>
    </ligand>
</feature>
<dbReference type="GO" id="GO:0008428">
    <property type="term" value="F:ribonuclease inhibitor activity"/>
    <property type="evidence" value="ECO:0007669"/>
    <property type="project" value="InterPro"/>
</dbReference>
<dbReference type="GO" id="GO:0051252">
    <property type="term" value="P:regulation of RNA metabolic process"/>
    <property type="evidence" value="ECO:0007669"/>
    <property type="project" value="InterPro"/>
</dbReference>
<dbReference type="InterPro" id="IPR005493">
    <property type="entry name" value="RraA/RraA-like"/>
</dbReference>
<evidence type="ECO:0000256" key="10">
    <source>
        <dbReference type="RuleBase" id="RU004338"/>
    </source>
</evidence>
<dbReference type="EC" id="4.1.3.17" evidence="10"/>
<comment type="catalytic activity">
    <reaction evidence="1 10">
        <text>4-hydroxy-4-methyl-2-oxoglutarate = 2 pyruvate</text>
        <dbReference type="Rhea" id="RHEA:22748"/>
        <dbReference type="ChEBI" id="CHEBI:15361"/>
        <dbReference type="ChEBI" id="CHEBI:58276"/>
        <dbReference type="EC" id="4.1.3.17"/>
    </reaction>
</comment>
<dbReference type="GO" id="GO:0047443">
    <property type="term" value="F:4-hydroxy-4-methyl-2-oxoglutarate aldolase activity"/>
    <property type="evidence" value="ECO:0007669"/>
    <property type="project" value="UniProtKB-EC"/>
</dbReference>